<dbReference type="Proteomes" id="UP000887013">
    <property type="component" value="Unassembled WGS sequence"/>
</dbReference>
<gene>
    <name evidence="1" type="ORF">NPIL_63961</name>
</gene>
<evidence type="ECO:0000313" key="1">
    <source>
        <dbReference type="EMBL" id="GFT34051.1"/>
    </source>
</evidence>
<keyword evidence="2" id="KW-1185">Reference proteome</keyword>
<dbReference type="EMBL" id="BMAW01062019">
    <property type="protein sequence ID" value="GFT34051.1"/>
    <property type="molecule type" value="Genomic_DNA"/>
</dbReference>
<organism evidence="1 2">
    <name type="scientific">Nephila pilipes</name>
    <name type="common">Giant wood spider</name>
    <name type="synonym">Nephila maculata</name>
    <dbReference type="NCBI Taxonomy" id="299642"/>
    <lineage>
        <taxon>Eukaryota</taxon>
        <taxon>Metazoa</taxon>
        <taxon>Ecdysozoa</taxon>
        <taxon>Arthropoda</taxon>
        <taxon>Chelicerata</taxon>
        <taxon>Arachnida</taxon>
        <taxon>Araneae</taxon>
        <taxon>Araneomorphae</taxon>
        <taxon>Entelegynae</taxon>
        <taxon>Araneoidea</taxon>
        <taxon>Nephilidae</taxon>
        <taxon>Nephila</taxon>
    </lineage>
</organism>
<dbReference type="AlphaFoldDB" id="A0A8X6NTX3"/>
<feature type="non-terminal residue" evidence="1">
    <location>
        <position position="1"/>
    </location>
</feature>
<sequence length="43" mass="5016">CCWIQLRIALWVRRVIDHHEVRRTRPAGSLVSTVEGDTTKSRL</sequence>
<accession>A0A8X6NTX3</accession>
<reference evidence="1" key="1">
    <citation type="submission" date="2020-08" db="EMBL/GenBank/DDBJ databases">
        <title>Multicomponent nature underlies the extraordinary mechanical properties of spider dragline silk.</title>
        <authorList>
            <person name="Kono N."/>
            <person name="Nakamura H."/>
            <person name="Mori M."/>
            <person name="Yoshida Y."/>
            <person name="Ohtoshi R."/>
            <person name="Malay A.D."/>
            <person name="Moran D.A.P."/>
            <person name="Tomita M."/>
            <person name="Numata K."/>
            <person name="Arakawa K."/>
        </authorList>
    </citation>
    <scope>NUCLEOTIDE SEQUENCE</scope>
</reference>
<comment type="caution">
    <text evidence="1">The sequence shown here is derived from an EMBL/GenBank/DDBJ whole genome shotgun (WGS) entry which is preliminary data.</text>
</comment>
<evidence type="ECO:0000313" key="2">
    <source>
        <dbReference type="Proteomes" id="UP000887013"/>
    </source>
</evidence>
<proteinExistence type="predicted"/>
<protein>
    <submittedName>
        <fullName evidence="1">Uncharacterized protein</fullName>
    </submittedName>
</protein>
<name>A0A8X6NTX3_NEPPI</name>